<evidence type="ECO:0000256" key="1">
    <source>
        <dbReference type="ARBA" id="ARBA00007662"/>
    </source>
</evidence>
<dbReference type="CDD" id="cd22420">
    <property type="entry name" value="KH-I_BICC1_rpt1"/>
    <property type="match status" value="1"/>
</dbReference>
<feature type="region of interest" description="Disordered" evidence="4">
    <location>
        <begin position="563"/>
        <end position="714"/>
    </location>
</feature>
<dbReference type="RefSeq" id="XP_058987382.1">
    <property type="nucleotide sequence ID" value="XM_059131399.1"/>
</dbReference>
<evidence type="ECO:0000313" key="7">
    <source>
        <dbReference type="RefSeq" id="XP_058987382.1"/>
    </source>
</evidence>
<dbReference type="RefSeq" id="XP_058987384.1">
    <property type="nucleotide sequence ID" value="XM_059131401.1"/>
</dbReference>
<proteinExistence type="inferred from homology"/>
<feature type="compositionally biased region" description="Low complexity" evidence="4">
    <location>
        <begin position="681"/>
        <end position="695"/>
    </location>
</feature>
<dbReference type="Pfam" id="PF24234">
    <property type="entry name" value="KH_BICC1_1st"/>
    <property type="match status" value="1"/>
</dbReference>
<evidence type="ECO:0000256" key="4">
    <source>
        <dbReference type="SAM" id="MobiDB-lite"/>
    </source>
</evidence>
<dbReference type="PROSITE" id="PS50105">
    <property type="entry name" value="SAM_DOMAIN"/>
    <property type="match status" value="1"/>
</dbReference>
<dbReference type="Pfam" id="PF00536">
    <property type="entry name" value="SAM_1"/>
    <property type="match status" value="1"/>
</dbReference>
<feature type="compositionally biased region" description="Polar residues" evidence="4">
    <location>
        <begin position="696"/>
        <end position="710"/>
    </location>
</feature>
<feature type="region of interest" description="Disordered" evidence="4">
    <location>
        <begin position="916"/>
        <end position="949"/>
    </location>
</feature>
<dbReference type="InterPro" id="IPR036612">
    <property type="entry name" value="KH_dom_type_1_sf"/>
</dbReference>
<dbReference type="Gene3D" id="3.30.310.270">
    <property type="match status" value="2"/>
</dbReference>
<accession>A0ABM3VNK6</accession>
<feature type="compositionally biased region" description="Low complexity" evidence="4">
    <location>
        <begin position="565"/>
        <end position="603"/>
    </location>
</feature>
<keyword evidence="2" id="KW-0677">Repeat</keyword>
<dbReference type="InterPro" id="IPR047549">
    <property type="entry name" value="BICC1_KH-I_rpt1"/>
</dbReference>
<dbReference type="Gene3D" id="1.10.150.50">
    <property type="entry name" value="Transcription Factor, Ets-1"/>
    <property type="match status" value="1"/>
</dbReference>
<dbReference type="CDD" id="cd22421">
    <property type="entry name" value="KH-I_BICC1_rpt2"/>
    <property type="match status" value="1"/>
</dbReference>
<evidence type="ECO:0000313" key="8">
    <source>
        <dbReference type="RefSeq" id="XP_058987383.1"/>
    </source>
</evidence>
<dbReference type="SMART" id="SM00454">
    <property type="entry name" value="SAM"/>
    <property type="match status" value="1"/>
</dbReference>
<feature type="compositionally biased region" description="Polar residues" evidence="4">
    <location>
        <begin position="916"/>
        <end position="933"/>
    </location>
</feature>
<dbReference type="InterPro" id="IPR004088">
    <property type="entry name" value="KH_dom_type_1"/>
</dbReference>
<evidence type="ECO:0000313" key="10">
    <source>
        <dbReference type="RefSeq" id="XP_058987385.1"/>
    </source>
</evidence>
<feature type="region of interest" description="Disordered" evidence="4">
    <location>
        <begin position="508"/>
        <end position="529"/>
    </location>
</feature>
<organism evidence="6 10">
    <name type="scientific">Musca domestica</name>
    <name type="common">House fly</name>
    <dbReference type="NCBI Taxonomy" id="7370"/>
    <lineage>
        <taxon>Eukaryota</taxon>
        <taxon>Metazoa</taxon>
        <taxon>Ecdysozoa</taxon>
        <taxon>Arthropoda</taxon>
        <taxon>Hexapoda</taxon>
        <taxon>Insecta</taxon>
        <taxon>Pterygota</taxon>
        <taxon>Neoptera</taxon>
        <taxon>Endopterygota</taxon>
        <taxon>Diptera</taxon>
        <taxon>Brachycera</taxon>
        <taxon>Muscomorpha</taxon>
        <taxon>Muscoidea</taxon>
        <taxon>Muscidae</taxon>
        <taxon>Musca</taxon>
    </lineage>
</organism>
<reference evidence="7 8" key="1">
    <citation type="submission" date="2025-05" db="UniProtKB">
        <authorList>
            <consortium name="RefSeq"/>
        </authorList>
    </citation>
    <scope>IDENTIFICATION</scope>
    <source>
        <strain evidence="7 8">Aabys</strain>
        <tissue evidence="7 8">Whole body</tissue>
    </source>
</reference>
<dbReference type="Pfam" id="PF22985">
    <property type="entry name" value="KH_BICC1"/>
    <property type="match status" value="2"/>
</dbReference>
<keyword evidence="3" id="KW-0694">RNA-binding</keyword>
<dbReference type="PANTHER" id="PTHR10627:SF69">
    <property type="entry name" value="PROTEIN BICAUDAL C"/>
    <property type="match status" value="1"/>
</dbReference>
<dbReference type="RefSeq" id="XP_058987383.1">
    <property type="nucleotide sequence ID" value="XM_059131400.1"/>
</dbReference>
<evidence type="ECO:0000259" key="5">
    <source>
        <dbReference type="PROSITE" id="PS50105"/>
    </source>
</evidence>
<dbReference type="CDD" id="cd22422">
    <property type="entry name" value="KH-I_BICC1_rpt3"/>
    <property type="match status" value="1"/>
</dbReference>
<evidence type="ECO:0000313" key="6">
    <source>
        <dbReference type="Proteomes" id="UP001652621"/>
    </source>
</evidence>
<feature type="compositionally biased region" description="Low complexity" evidence="4">
    <location>
        <begin position="651"/>
        <end position="666"/>
    </location>
</feature>
<dbReference type="InterPro" id="IPR001660">
    <property type="entry name" value="SAM"/>
</dbReference>
<dbReference type="InterPro" id="IPR047554">
    <property type="entry name" value="BICC1_KH-I_rpt2"/>
</dbReference>
<name>A0ABM3VNK6_MUSDO</name>
<dbReference type="PANTHER" id="PTHR10627">
    <property type="entry name" value="SCP160"/>
    <property type="match status" value="1"/>
</dbReference>
<keyword evidence="6" id="KW-1185">Reference proteome</keyword>
<dbReference type="SUPFAM" id="SSF47769">
    <property type="entry name" value="SAM/Pointed domain"/>
    <property type="match status" value="1"/>
</dbReference>
<evidence type="ECO:0000313" key="9">
    <source>
        <dbReference type="RefSeq" id="XP_058987384.1"/>
    </source>
</evidence>
<dbReference type="GeneID" id="101888541"/>
<dbReference type="Pfam" id="PF22801">
    <property type="entry name" value="KH_GLD-3_1st"/>
    <property type="match status" value="1"/>
</dbReference>
<evidence type="ECO:0000256" key="2">
    <source>
        <dbReference type="ARBA" id="ARBA00022737"/>
    </source>
</evidence>
<dbReference type="Proteomes" id="UP001652621">
    <property type="component" value="Unplaced"/>
</dbReference>
<comment type="similarity">
    <text evidence="1">Belongs to the BicC family.</text>
</comment>
<dbReference type="RefSeq" id="XP_058987385.1">
    <property type="nucleotide sequence ID" value="XM_059131402.1"/>
</dbReference>
<feature type="compositionally biased region" description="Low complexity" evidence="4">
    <location>
        <begin position="611"/>
        <end position="642"/>
    </location>
</feature>
<dbReference type="Pfam" id="PF00013">
    <property type="entry name" value="KH_1"/>
    <property type="match status" value="1"/>
</dbReference>
<feature type="domain" description="SAM" evidence="5">
    <location>
        <begin position="851"/>
        <end position="914"/>
    </location>
</feature>
<sequence>MISCINKLVYPTAATVAAASAAATLASSSGAPSETQSEISSVDSDWSDIRAIALKLGVSNPDDLHTERFKVDRQKLEQMIKADSSIEGMNGAEYFFESVMKTTETYISWPCRLKIGAKSKKDPHVRIVGKADEVAKAKERILASLDSRGTRVIMKMDVSYTDHSYIIGRGGNNIKRIMEETATHIHFPDSNRSNPTEKSNQVSLCGSLEGVEKARSLVRLSTPLLISFELPVMAAGRPQPDRDTPYVTMVEQKYNVQVIFSSRPKLHSSLVLVKGSEKEAGHVQEATQTLINFSCENIASQILVNMQLEISPQHHEIVKGKNNTNLLSIMERTNTKIIFPDLSDMNVKPLKKSQVTITGTIEGVYKARQQLLGNLPIALIFDFPDNQNDASEIMSLSTKYGVYITLRQKQRQSTLAIVIKGVEKFIDKIYEARQEILRLTTPLIKPDIPERYFMPQDKDFNLVYRTTLTALLAGYNESPKALNVMPTTTGHLTSLSPYGNNNNLLLNNNNNNNNNLLNNNNNNNNANLNQLNRQQFGGLYPTTPTGICSPTQKYLQIHNSNYARQQQQQQQQIPPQQQPPHLQHQHHNNNYLQVLQQQQQQQQQHHHHHPQQQQHQQQTQMQPPTHIIHQQQQQQQHIPQTHNISPRNSCSNNTSGYQSFSSSTTSLEQAYPPFGNALGVNTNNGPNGPSLLNGNRPSPFSPDSNYSSEAGCSRLGRRSSDGVLLGLGASGPIGPMVPGSAESYRNSHYDLKHNRTFDFDIKRAMGFKAMERPPVAGELRTPTPSWMGMGLSRTSPVPFETVDDLSPWHRGPTGCTTGLGGGAGSLVSPYGLGATTGIVDSTPTNRRLQLTQYKDIHTLLTALGLEHYIKIFVLNEIDLEMFMTLTEENLMELGITAFGARKKMLVAIHTLQANEATTSTMPQTSSNASSPRFSGSAAPGAERRPSNQW</sequence>
<protein>
    <submittedName>
        <fullName evidence="7 8">Protein bicaudal C</fullName>
    </submittedName>
</protein>
<dbReference type="InterPro" id="IPR013761">
    <property type="entry name" value="SAM/pointed_sf"/>
</dbReference>
<dbReference type="InterPro" id="IPR004087">
    <property type="entry name" value="KH_dom"/>
</dbReference>
<evidence type="ECO:0000256" key="3">
    <source>
        <dbReference type="PROSITE-ProRule" id="PRU00117"/>
    </source>
</evidence>
<gene>
    <name evidence="7 8 9 10" type="primary">LOC101888541</name>
</gene>
<dbReference type="InterPro" id="IPR047553">
    <property type="entry name" value="BICC1_KH-I_rpt3"/>
</dbReference>
<dbReference type="SMART" id="SM00322">
    <property type="entry name" value="KH"/>
    <property type="match status" value="2"/>
</dbReference>
<dbReference type="InterPro" id="IPR054727">
    <property type="entry name" value="BICC1_KH"/>
</dbReference>
<dbReference type="PROSITE" id="PS50084">
    <property type="entry name" value="KH_TYPE_1"/>
    <property type="match status" value="2"/>
</dbReference>
<dbReference type="SUPFAM" id="SSF54791">
    <property type="entry name" value="Eukaryotic type KH-domain (KH-domain type I)"/>
    <property type="match status" value="2"/>
</dbReference>